<protein>
    <recommendedName>
        <fullName evidence="4">Methyltransferase</fullName>
    </recommendedName>
</protein>
<comment type="similarity">
    <text evidence="1">Belongs to the asaB hydroxylase/desaturase family.</text>
</comment>
<keyword evidence="3" id="KW-1185">Reference proteome</keyword>
<dbReference type="InterPro" id="IPR044053">
    <property type="entry name" value="AsaB-like"/>
</dbReference>
<reference evidence="2 3" key="1">
    <citation type="submission" date="2018-07" db="EMBL/GenBank/DDBJ databases">
        <title>The complete nuclear genome of the prasinophyte Chloropicon primus (CCMP1205).</title>
        <authorList>
            <person name="Pombert J.-F."/>
            <person name="Otis C."/>
            <person name="Turmel M."/>
            <person name="Lemieux C."/>
        </authorList>
    </citation>
    <scope>NUCLEOTIDE SEQUENCE [LARGE SCALE GENOMIC DNA]</scope>
    <source>
        <strain evidence="2 3">CCMP1205</strain>
    </source>
</reference>
<accession>A0A5B8MTA9</accession>
<evidence type="ECO:0000313" key="2">
    <source>
        <dbReference type="EMBL" id="QDZ22632.1"/>
    </source>
</evidence>
<dbReference type="OrthoDB" id="412788at2759"/>
<sequence length="285" mass="31918">MTTTGVFNFRRLKVGCDPANVFECYEQDTHTLEVRNARVLPRADILLPSSAGFTLVSHVSSITDWLNEELLTSTYYDEVFAVLRELTGAEHIFLGGPHVSRREDSDKQESMPLFHLHNDYTGNMKEAYMCALSGEEPNQSWTMEEKLATSFVNSSDVPAQMKAAGLTAERLAERRMVLLNTWRNTSDEPVRRCPLAVADKRTIKSGDGCGGVVGRVGLTRREGQQFYYYPGLTREELLVFIGYDSDTKEHAPCAHSAFEDLNTPADAPPRQSIEMRCVLVMPAQS</sequence>
<dbReference type="PANTHER" id="PTHR34598:SF3">
    <property type="entry name" value="OXIDOREDUCTASE AN1597"/>
    <property type="match status" value="1"/>
</dbReference>
<name>A0A5B8MTA9_9CHLO</name>
<evidence type="ECO:0000313" key="3">
    <source>
        <dbReference type="Proteomes" id="UP000316726"/>
    </source>
</evidence>
<dbReference type="NCBIfam" id="NF041278">
    <property type="entry name" value="CmcJ_NvfI_EfuI"/>
    <property type="match status" value="1"/>
</dbReference>
<dbReference type="EMBL" id="CP031041">
    <property type="protein sequence ID" value="QDZ22632.1"/>
    <property type="molecule type" value="Genomic_DNA"/>
</dbReference>
<evidence type="ECO:0000256" key="1">
    <source>
        <dbReference type="ARBA" id="ARBA00023604"/>
    </source>
</evidence>
<dbReference type="GO" id="GO:0016491">
    <property type="term" value="F:oxidoreductase activity"/>
    <property type="evidence" value="ECO:0007669"/>
    <property type="project" value="InterPro"/>
</dbReference>
<dbReference type="AlphaFoldDB" id="A0A5B8MTA9"/>
<organism evidence="2 3">
    <name type="scientific">Chloropicon primus</name>
    <dbReference type="NCBI Taxonomy" id="1764295"/>
    <lineage>
        <taxon>Eukaryota</taxon>
        <taxon>Viridiplantae</taxon>
        <taxon>Chlorophyta</taxon>
        <taxon>Chloropicophyceae</taxon>
        <taxon>Chloropicales</taxon>
        <taxon>Chloropicaceae</taxon>
        <taxon>Chloropicon</taxon>
    </lineage>
</organism>
<proteinExistence type="inferred from homology"/>
<evidence type="ECO:0008006" key="4">
    <source>
        <dbReference type="Google" id="ProtNLM"/>
    </source>
</evidence>
<dbReference type="Proteomes" id="UP000316726">
    <property type="component" value="Chromosome 8"/>
</dbReference>
<gene>
    <name evidence="2" type="ORF">A3770_08p51500</name>
</gene>
<dbReference type="STRING" id="1764295.A0A5B8MTA9"/>
<dbReference type="PANTHER" id="PTHR34598">
    <property type="entry name" value="BLL6449 PROTEIN"/>
    <property type="match status" value="1"/>
</dbReference>